<gene>
    <name evidence="3" type="ORF">BU16DRAFT_70784</name>
</gene>
<protein>
    <recommendedName>
        <fullName evidence="5">Apple domain-containing protein</fullName>
    </recommendedName>
</protein>
<keyword evidence="2" id="KW-0812">Transmembrane</keyword>
<organism evidence="3 4">
    <name type="scientific">Lophium mytilinum</name>
    <dbReference type="NCBI Taxonomy" id="390894"/>
    <lineage>
        <taxon>Eukaryota</taxon>
        <taxon>Fungi</taxon>
        <taxon>Dikarya</taxon>
        <taxon>Ascomycota</taxon>
        <taxon>Pezizomycotina</taxon>
        <taxon>Dothideomycetes</taxon>
        <taxon>Pleosporomycetidae</taxon>
        <taxon>Mytilinidiales</taxon>
        <taxon>Mytilinidiaceae</taxon>
        <taxon>Lophium</taxon>
    </lineage>
</organism>
<keyword evidence="2" id="KW-1133">Transmembrane helix</keyword>
<dbReference type="OrthoDB" id="3499003at2759"/>
<sequence>MKESFKPPNASICGLRKRTFWIICALALAIAAAVIGGAAGALVMEESSHHMTPTAIQSSSTSTTTSTTTLQLSPTFTPASPTPTAVTIDCPRSDNATFTTSNGEHWLRRCNVDFGGPIPVNGNYKTYSMGECLEICATVTPKCYGVTWVYAQPQGVGDSYCWLHEERLDGDGVPGRVMMESAVLING</sequence>
<feature type="region of interest" description="Disordered" evidence="1">
    <location>
        <begin position="52"/>
        <end position="80"/>
    </location>
</feature>
<evidence type="ECO:0000313" key="3">
    <source>
        <dbReference type="EMBL" id="KAF2494305.1"/>
    </source>
</evidence>
<proteinExistence type="predicted"/>
<keyword evidence="4" id="KW-1185">Reference proteome</keyword>
<name>A0A6A6QPH9_9PEZI</name>
<keyword evidence="2" id="KW-0472">Membrane</keyword>
<feature type="transmembrane region" description="Helical" evidence="2">
    <location>
        <begin position="20"/>
        <end position="44"/>
    </location>
</feature>
<evidence type="ECO:0008006" key="5">
    <source>
        <dbReference type="Google" id="ProtNLM"/>
    </source>
</evidence>
<dbReference type="AlphaFoldDB" id="A0A6A6QPH9"/>
<dbReference type="Proteomes" id="UP000799750">
    <property type="component" value="Unassembled WGS sequence"/>
</dbReference>
<reference evidence="3" key="1">
    <citation type="journal article" date="2020" name="Stud. Mycol.">
        <title>101 Dothideomycetes genomes: a test case for predicting lifestyles and emergence of pathogens.</title>
        <authorList>
            <person name="Haridas S."/>
            <person name="Albert R."/>
            <person name="Binder M."/>
            <person name="Bloem J."/>
            <person name="Labutti K."/>
            <person name="Salamov A."/>
            <person name="Andreopoulos B."/>
            <person name="Baker S."/>
            <person name="Barry K."/>
            <person name="Bills G."/>
            <person name="Bluhm B."/>
            <person name="Cannon C."/>
            <person name="Castanera R."/>
            <person name="Culley D."/>
            <person name="Daum C."/>
            <person name="Ezra D."/>
            <person name="Gonzalez J."/>
            <person name="Henrissat B."/>
            <person name="Kuo A."/>
            <person name="Liang C."/>
            <person name="Lipzen A."/>
            <person name="Lutzoni F."/>
            <person name="Magnuson J."/>
            <person name="Mondo S."/>
            <person name="Nolan M."/>
            <person name="Ohm R."/>
            <person name="Pangilinan J."/>
            <person name="Park H.-J."/>
            <person name="Ramirez L."/>
            <person name="Alfaro M."/>
            <person name="Sun H."/>
            <person name="Tritt A."/>
            <person name="Yoshinaga Y."/>
            <person name="Zwiers L.-H."/>
            <person name="Turgeon B."/>
            <person name="Goodwin S."/>
            <person name="Spatafora J."/>
            <person name="Crous P."/>
            <person name="Grigoriev I."/>
        </authorList>
    </citation>
    <scope>NUCLEOTIDE SEQUENCE</scope>
    <source>
        <strain evidence="3">CBS 269.34</strain>
    </source>
</reference>
<evidence type="ECO:0000256" key="2">
    <source>
        <dbReference type="SAM" id="Phobius"/>
    </source>
</evidence>
<evidence type="ECO:0000256" key="1">
    <source>
        <dbReference type="SAM" id="MobiDB-lite"/>
    </source>
</evidence>
<accession>A0A6A6QPH9</accession>
<dbReference type="EMBL" id="MU004191">
    <property type="protein sequence ID" value="KAF2494305.1"/>
    <property type="molecule type" value="Genomic_DNA"/>
</dbReference>
<evidence type="ECO:0000313" key="4">
    <source>
        <dbReference type="Proteomes" id="UP000799750"/>
    </source>
</evidence>